<dbReference type="InterPro" id="IPR015500">
    <property type="entry name" value="Peptidase_S8_subtilisin-rel"/>
</dbReference>
<dbReference type="GO" id="GO:0006508">
    <property type="term" value="P:proteolysis"/>
    <property type="evidence" value="ECO:0007669"/>
    <property type="project" value="UniProtKB-KW"/>
</dbReference>
<keyword evidence="4 5" id="KW-0720">Serine protease</keyword>
<evidence type="ECO:0000256" key="5">
    <source>
        <dbReference type="PROSITE-ProRule" id="PRU01240"/>
    </source>
</evidence>
<gene>
    <name evidence="8" type="ORF">GCM10010911_58970</name>
</gene>
<reference evidence="8" key="1">
    <citation type="journal article" date="2014" name="Int. J. Syst. Evol. Microbiol.">
        <title>Complete genome sequence of Corynebacterium casei LMG S-19264T (=DSM 44701T), isolated from a smear-ripened cheese.</title>
        <authorList>
            <consortium name="US DOE Joint Genome Institute (JGI-PGF)"/>
            <person name="Walter F."/>
            <person name="Albersmeier A."/>
            <person name="Kalinowski J."/>
            <person name="Ruckert C."/>
        </authorList>
    </citation>
    <scope>NUCLEOTIDE SEQUENCE</scope>
    <source>
        <strain evidence="8">CGMCC 1.15178</strain>
    </source>
</reference>
<dbReference type="EMBL" id="BMHP01000006">
    <property type="protein sequence ID" value="GGD92557.1"/>
    <property type="molecule type" value="Genomic_DNA"/>
</dbReference>
<protein>
    <recommendedName>
        <fullName evidence="7">SLH domain-containing protein</fullName>
    </recommendedName>
</protein>
<dbReference type="Gene3D" id="3.40.50.200">
    <property type="entry name" value="Peptidase S8/S53 domain"/>
    <property type="match status" value="1"/>
</dbReference>
<evidence type="ECO:0000313" key="9">
    <source>
        <dbReference type="Proteomes" id="UP000612456"/>
    </source>
</evidence>
<dbReference type="PANTHER" id="PTHR43399:SF4">
    <property type="entry name" value="CELL WALL-ASSOCIATED PROTEASE"/>
    <property type="match status" value="1"/>
</dbReference>
<feature type="domain" description="SLH" evidence="7">
    <location>
        <begin position="830"/>
        <end position="893"/>
    </location>
</feature>
<dbReference type="Proteomes" id="UP000612456">
    <property type="component" value="Unassembled WGS sequence"/>
</dbReference>
<comment type="similarity">
    <text evidence="1 5 6">Belongs to the peptidase S8 family.</text>
</comment>
<dbReference type="InterPro" id="IPR000209">
    <property type="entry name" value="Peptidase_S8/S53_dom"/>
</dbReference>
<evidence type="ECO:0000313" key="8">
    <source>
        <dbReference type="EMBL" id="GGD92557.1"/>
    </source>
</evidence>
<dbReference type="GO" id="GO:0004252">
    <property type="term" value="F:serine-type endopeptidase activity"/>
    <property type="evidence" value="ECO:0007669"/>
    <property type="project" value="UniProtKB-UniRule"/>
</dbReference>
<evidence type="ECO:0000256" key="3">
    <source>
        <dbReference type="ARBA" id="ARBA00022801"/>
    </source>
</evidence>
<dbReference type="Gene3D" id="2.60.120.380">
    <property type="match status" value="3"/>
</dbReference>
<proteinExistence type="inferred from homology"/>
<dbReference type="Pfam" id="PF00082">
    <property type="entry name" value="Peptidase_S8"/>
    <property type="match status" value="1"/>
</dbReference>
<dbReference type="PROSITE" id="PS51892">
    <property type="entry name" value="SUBTILASE"/>
    <property type="match status" value="1"/>
</dbReference>
<comment type="caution">
    <text evidence="8">The sequence shown here is derived from an EMBL/GenBank/DDBJ whole genome shotgun (WGS) entry which is preliminary data.</text>
</comment>
<feature type="active site" description="Charge relay system" evidence="5">
    <location>
        <position position="351"/>
    </location>
</feature>
<evidence type="ECO:0000259" key="7">
    <source>
        <dbReference type="PROSITE" id="PS51272"/>
    </source>
</evidence>
<dbReference type="PROSITE" id="PS00138">
    <property type="entry name" value="SUBTILASE_SER"/>
    <property type="match status" value="1"/>
</dbReference>
<dbReference type="InterPro" id="IPR036852">
    <property type="entry name" value="Peptidase_S8/S53_dom_sf"/>
</dbReference>
<evidence type="ECO:0000256" key="2">
    <source>
        <dbReference type="ARBA" id="ARBA00022670"/>
    </source>
</evidence>
<dbReference type="Pfam" id="PF00395">
    <property type="entry name" value="SLH"/>
    <property type="match status" value="3"/>
</dbReference>
<evidence type="ECO:0000256" key="4">
    <source>
        <dbReference type="ARBA" id="ARBA00022825"/>
    </source>
</evidence>
<dbReference type="AlphaFoldDB" id="A0A917E1I7"/>
<organism evidence="8 9">
    <name type="scientific">Paenibacillus nasutitermitis</name>
    <dbReference type="NCBI Taxonomy" id="1652958"/>
    <lineage>
        <taxon>Bacteria</taxon>
        <taxon>Bacillati</taxon>
        <taxon>Bacillota</taxon>
        <taxon>Bacilli</taxon>
        <taxon>Bacillales</taxon>
        <taxon>Paenibacillaceae</taxon>
        <taxon>Paenibacillus</taxon>
    </lineage>
</organism>
<dbReference type="Pfam" id="PF04151">
    <property type="entry name" value="PPC"/>
    <property type="match status" value="1"/>
</dbReference>
<dbReference type="InterPro" id="IPR001119">
    <property type="entry name" value="SLH_dom"/>
</dbReference>
<keyword evidence="2 5" id="KW-0645">Protease</keyword>
<reference evidence="8" key="2">
    <citation type="submission" date="2020-09" db="EMBL/GenBank/DDBJ databases">
        <authorList>
            <person name="Sun Q."/>
            <person name="Zhou Y."/>
        </authorList>
    </citation>
    <scope>NUCLEOTIDE SEQUENCE</scope>
    <source>
        <strain evidence="8">CGMCC 1.15178</strain>
    </source>
</reference>
<feature type="domain" description="SLH" evidence="7">
    <location>
        <begin position="771"/>
        <end position="829"/>
    </location>
</feature>
<dbReference type="InterPro" id="IPR023828">
    <property type="entry name" value="Peptidase_S8_Ser-AS"/>
</dbReference>
<feature type="active site" description="Charge relay system" evidence="5">
    <location>
        <position position="193"/>
    </location>
</feature>
<keyword evidence="9" id="KW-1185">Reference proteome</keyword>
<feature type="active site" description="Charge relay system" evidence="5">
    <location>
        <position position="160"/>
    </location>
</feature>
<dbReference type="SUPFAM" id="SSF89260">
    <property type="entry name" value="Collagen-binding domain"/>
    <property type="match status" value="2"/>
</dbReference>
<dbReference type="InterPro" id="IPR051048">
    <property type="entry name" value="Peptidase_S8/S53_subtilisin"/>
</dbReference>
<accession>A0A917E1I7</accession>
<sequence>MGRLALVFLMVWSLLAGLLLPDPGHMLAGPAPANPPSAGVAQKAAAAQSMKEPQSWLLKWKPGQEKPLSGTEVISRQTLFSAVDVVQPANPEGDIGDWLRKLRQTPGVAYVEPSGPVSLLAAASTNDPELPKQHFLDQIGAKEAWSTLHDQTDLTIALVDTGVDLNHPDLKDNLVEGTNLVRPGTAPQDDNGHGTAVAGVLAGAGNNKLGIAGILWKAKIMPIKALDEDGYGDEERLGEAILYAVKKGAKIVVLSVGLYRYSPYMKDIAMYAESKGVLLVAASGNDGKTLGAKAKVKYPAAYPSVLAVGGVSSEGQPEPRSNNGPEIDIAAPWSVYTTAVGGGYTREEGTSMSAPQAAAAAALIWAVHPDFKPYQIREMLRQSAKDIGKKGVDEAAGYGLLRIDRATSTTLKADAYEPNNSRDKAAVFPLGTKIAAEMAGHSDRDWYVINAPYDGVLSIQFQGITAADGNQPSVTISHYAGDEAQSVKETKLGNETGDWKVKKGNNYFELRLSDRQNQTVLPYLLTSTFQMSPDAYEKNDKQYSGFTLAPRSQTIVGNFHQSGDRDWYTVHFETGGTLKLTLSTDSVRIDPSLSIQRQDGPLLEVDENGEGVSETSELMSVTPGTYYFRVYNAMSAQASPVPGQYTMTMDFRTKYTDPNEPNNKAYEATVVSPGSDYVGVMGNKQDVDWYQLRLAAGSVVSLKVNGIPAGTRMKAVMMDKRQKALVTLESKTGESVMTTEKKLEAGLYYIKLTASAPFDKQYYRLRIDTDQMVAGYRDISGHWAESAIVALNKKGIIAGSGAYKFRPDASITRAEAVSMLVRAFKLPKGGSTGFKDVPAKHWAAGAIAQAVAARLASGYLGGVFGPDRFITREEMAAMLVRALKLGTAKPPKAPYNDVELSRWSAPSLSALKQKGIIGGYPGQQFKPEQTASRAEFASLLLRALK</sequence>
<dbReference type="SUPFAM" id="SSF52743">
    <property type="entry name" value="Subtilisin-like"/>
    <property type="match status" value="1"/>
</dbReference>
<dbReference type="PRINTS" id="PR00723">
    <property type="entry name" value="SUBTILISIN"/>
</dbReference>
<feature type="domain" description="SLH" evidence="7">
    <location>
        <begin position="894"/>
        <end position="945"/>
    </location>
</feature>
<dbReference type="PROSITE" id="PS00136">
    <property type="entry name" value="SUBTILASE_ASP"/>
    <property type="match status" value="1"/>
</dbReference>
<dbReference type="PROSITE" id="PS51272">
    <property type="entry name" value="SLH"/>
    <property type="match status" value="3"/>
</dbReference>
<dbReference type="PROSITE" id="PS00137">
    <property type="entry name" value="SUBTILASE_HIS"/>
    <property type="match status" value="1"/>
</dbReference>
<dbReference type="PANTHER" id="PTHR43399">
    <property type="entry name" value="SUBTILISIN-RELATED"/>
    <property type="match status" value="1"/>
</dbReference>
<dbReference type="InterPro" id="IPR022398">
    <property type="entry name" value="Peptidase_S8_His-AS"/>
</dbReference>
<dbReference type="InterPro" id="IPR007280">
    <property type="entry name" value="Peptidase_C_arc/bac"/>
</dbReference>
<name>A0A917E1I7_9BACL</name>
<evidence type="ECO:0000256" key="1">
    <source>
        <dbReference type="ARBA" id="ARBA00011073"/>
    </source>
</evidence>
<evidence type="ECO:0000256" key="6">
    <source>
        <dbReference type="RuleBase" id="RU003355"/>
    </source>
</evidence>
<keyword evidence="3 5" id="KW-0378">Hydrolase</keyword>
<dbReference type="InterPro" id="IPR023827">
    <property type="entry name" value="Peptidase_S8_Asp-AS"/>
</dbReference>